<accession>A0ABY9AL15</accession>
<dbReference type="RefSeq" id="WP_017438171.1">
    <property type="nucleotide sequence ID" value="NZ_CP023687.1"/>
</dbReference>
<name>A0ABY9AL15_PARCI</name>
<evidence type="ECO:0008006" key="4">
    <source>
        <dbReference type="Google" id="ProtNLM"/>
    </source>
</evidence>
<feature type="compositionally biased region" description="Basic and acidic residues" evidence="1">
    <location>
        <begin position="84"/>
        <end position="96"/>
    </location>
</feature>
<evidence type="ECO:0000256" key="1">
    <source>
        <dbReference type="SAM" id="MobiDB-lite"/>
    </source>
</evidence>
<evidence type="ECO:0000313" key="3">
    <source>
        <dbReference type="Proteomes" id="UP001242732"/>
    </source>
</evidence>
<protein>
    <recommendedName>
        <fullName evidence="4">Transcriptional regulator</fullName>
    </recommendedName>
</protein>
<organism evidence="2 3">
    <name type="scientific">Paracidovorax citrulli</name>
    <name type="common">Acidovorax citrulli</name>
    <dbReference type="NCBI Taxonomy" id="80869"/>
    <lineage>
        <taxon>Bacteria</taxon>
        <taxon>Pseudomonadati</taxon>
        <taxon>Pseudomonadota</taxon>
        <taxon>Betaproteobacteria</taxon>
        <taxon>Burkholderiales</taxon>
        <taxon>Comamonadaceae</taxon>
        <taxon>Paracidovorax</taxon>
    </lineage>
</organism>
<proteinExistence type="predicted"/>
<keyword evidence="3" id="KW-1185">Reference proteome</keyword>
<dbReference type="GeneID" id="79793274"/>
<sequence length="96" mass="11048">MEENQTEQAPAPDWKHIAFQLAQRVNFAVTNCKATGGMYNTKTGQITSWREYMAEALEMIPGTTVDREMLATYELPPAKRRKAQKELREERKKSEA</sequence>
<dbReference type="Proteomes" id="UP001242732">
    <property type="component" value="Chromosome"/>
</dbReference>
<evidence type="ECO:0000313" key="2">
    <source>
        <dbReference type="EMBL" id="WIY47390.1"/>
    </source>
</evidence>
<gene>
    <name evidence="2" type="ORF">QRO08_16300</name>
</gene>
<feature type="region of interest" description="Disordered" evidence="1">
    <location>
        <begin position="77"/>
        <end position="96"/>
    </location>
</feature>
<reference evidence="2 3" key="1">
    <citation type="submission" date="2023-06" db="EMBL/GenBank/DDBJ databases">
        <authorList>
            <person name="Ham H."/>
            <person name="Park D.S."/>
        </authorList>
    </citation>
    <scope>NUCLEOTIDE SEQUENCE [LARGE SCALE GENOMIC DNA]</scope>
    <source>
        <strain evidence="2 3">KACC 17005</strain>
    </source>
</reference>
<dbReference type="EMBL" id="CP127363">
    <property type="protein sequence ID" value="WIY47390.1"/>
    <property type="molecule type" value="Genomic_DNA"/>
</dbReference>